<dbReference type="SUPFAM" id="SSF51735">
    <property type="entry name" value="NAD(P)-binding Rossmann-fold domains"/>
    <property type="match status" value="1"/>
</dbReference>
<evidence type="ECO:0000313" key="5">
    <source>
        <dbReference type="Proteomes" id="UP000054408"/>
    </source>
</evidence>
<dbReference type="OMA" id="GPYQLYG"/>
<organism evidence="4 5">
    <name type="scientific">Thecamonas trahens ATCC 50062</name>
    <dbReference type="NCBI Taxonomy" id="461836"/>
    <lineage>
        <taxon>Eukaryota</taxon>
        <taxon>Apusozoa</taxon>
        <taxon>Apusomonadida</taxon>
        <taxon>Apusomonadidae</taxon>
        <taxon>Thecamonas</taxon>
    </lineage>
</organism>
<dbReference type="GO" id="GO:0005886">
    <property type="term" value="C:plasma membrane"/>
    <property type="evidence" value="ECO:0007669"/>
    <property type="project" value="TreeGrafter"/>
</dbReference>
<evidence type="ECO:0000256" key="1">
    <source>
        <dbReference type="ARBA" id="ARBA00038048"/>
    </source>
</evidence>
<protein>
    <submittedName>
        <fullName evidence="4">Saccharopine dehydrogenase</fullName>
    </submittedName>
</protein>
<keyword evidence="5" id="KW-1185">Reference proteome</keyword>
<dbReference type="GO" id="GO:0009247">
    <property type="term" value="P:glycolipid biosynthetic process"/>
    <property type="evidence" value="ECO:0007669"/>
    <property type="project" value="TreeGrafter"/>
</dbReference>
<dbReference type="Pfam" id="PF03435">
    <property type="entry name" value="Sacchrp_dh_NADP"/>
    <property type="match status" value="1"/>
</dbReference>
<dbReference type="RefSeq" id="XP_013759242.1">
    <property type="nucleotide sequence ID" value="XM_013903788.1"/>
</dbReference>
<dbReference type="Gene3D" id="3.40.50.720">
    <property type="entry name" value="NAD(P)-binding Rossmann-like Domain"/>
    <property type="match status" value="1"/>
</dbReference>
<comment type="similarity">
    <text evidence="1">Belongs to the saccharopine dehydrogenase family.</text>
</comment>
<dbReference type="InterPro" id="IPR005097">
    <property type="entry name" value="Sacchrp_dh_NADP-bd"/>
</dbReference>
<reference evidence="4 5" key="1">
    <citation type="submission" date="2010-05" db="EMBL/GenBank/DDBJ databases">
        <title>The Genome Sequence of Thecamonas trahens ATCC 50062.</title>
        <authorList>
            <consortium name="The Broad Institute Genome Sequencing Platform"/>
            <person name="Russ C."/>
            <person name="Cuomo C."/>
            <person name="Shea T."/>
            <person name="Young S.K."/>
            <person name="Zeng Q."/>
            <person name="Koehrsen M."/>
            <person name="Haas B."/>
            <person name="Borodovsky M."/>
            <person name="Guigo R."/>
            <person name="Alvarado L."/>
            <person name="Berlin A."/>
            <person name="Bochicchio J."/>
            <person name="Borenstein D."/>
            <person name="Chapman S."/>
            <person name="Chen Z."/>
            <person name="Freedman E."/>
            <person name="Gellesch M."/>
            <person name="Goldberg J."/>
            <person name="Griggs A."/>
            <person name="Gujja S."/>
            <person name="Heilman E."/>
            <person name="Heiman D."/>
            <person name="Hepburn T."/>
            <person name="Howarth C."/>
            <person name="Jen D."/>
            <person name="Larson L."/>
            <person name="Mehta T."/>
            <person name="Park D."/>
            <person name="Pearson M."/>
            <person name="Roberts A."/>
            <person name="Saif S."/>
            <person name="Shenoy N."/>
            <person name="Sisk P."/>
            <person name="Stolte C."/>
            <person name="Sykes S."/>
            <person name="Thomson T."/>
            <person name="Walk T."/>
            <person name="White J."/>
            <person name="Yandava C."/>
            <person name="Burger G."/>
            <person name="Gray M.W."/>
            <person name="Holland P.W.H."/>
            <person name="King N."/>
            <person name="Lang F.B.F."/>
            <person name="Roger A.J."/>
            <person name="Ruiz-Trillo I."/>
            <person name="Lander E."/>
            <person name="Nusbaum C."/>
        </authorList>
    </citation>
    <scope>NUCLEOTIDE SEQUENCE [LARGE SCALE GENOMIC DNA]</scope>
    <source>
        <strain evidence="4 5">ATCC 50062</strain>
    </source>
</reference>
<dbReference type="eggNOG" id="KOG2733">
    <property type="taxonomic scope" value="Eukaryota"/>
</dbReference>
<evidence type="ECO:0000259" key="3">
    <source>
        <dbReference type="Pfam" id="PF03435"/>
    </source>
</evidence>
<keyword evidence="2" id="KW-1133">Transmembrane helix</keyword>
<evidence type="ECO:0000313" key="4">
    <source>
        <dbReference type="EMBL" id="KNC47764.1"/>
    </source>
</evidence>
<proteinExistence type="inferred from homology"/>
<feature type="domain" description="Saccharopine dehydrogenase NADP binding" evidence="3">
    <location>
        <begin position="37"/>
        <end position="160"/>
    </location>
</feature>
<dbReference type="PANTHER" id="PTHR12286:SF5">
    <property type="entry name" value="SACCHAROPINE DEHYDROGENASE-LIKE OXIDOREDUCTASE"/>
    <property type="match status" value="1"/>
</dbReference>
<keyword evidence="2" id="KW-0472">Membrane</keyword>
<feature type="transmembrane region" description="Helical" evidence="2">
    <location>
        <begin position="306"/>
        <end position="325"/>
    </location>
</feature>
<keyword evidence="2" id="KW-0812">Transmembrane</keyword>
<gene>
    <name evidence="4" type="ORF">AMSG_03991</name>
</gene>
<accession>A0A0L0D5Y3</accession>
<dbReference type="OrthoDB" id="10268090at2759"/>
<dbReference type="GeneID" id="25563557"/>
<dbReference type="EMBL" id="GL349448">
    <property type="protein sequence ID" value="KNC47764.1"/>
    <property type="molecule type" value="Genomic_DNA"/>
</dbReference>
<dbReference type="Proteomes" id="UP000054408">
    <property type="component" value="Unassembled WGS sequence"/>
</dbReference>
<dbReference type="PANTHER" id="PTHR12286">
    <property type="entry name" value="SACCHAROPINE DEHYDROGENASE-LIKE OXIDOREDUCTASE"/>
    <property type="match status" value="1"/>
</dbReference>
<dbReference type="InterPro" id="IPR051276">
    <property type="entry name" value="Saccharopine_DH-like_oxidrdct"/>
</dbReference>
<evidence type="ECO:0000256" key="2">
    <source>
        <dbReference type="SAM" id="Phobius"/>
    </source>
</evidence>
<name>A0A0L0D5Y3_THETB</name>
<sequence>MAGEARREFDVVVWGATGFTGSLVAKYLATYHPPGGGSGSVGAALAGADDASRPLSWAVAGRSPGKLETLVSELAAINPACAKVPVVIGDATDRASLDAMAARTSCVASTAGPFFRFGTELVRACVAAGTQYCDITGESPWVRAIIDELHEEAEANNALIVSCCGFDSVPADLGVHMLVRHVQDHHGISPGTVTAGVGVAGGASGGTIASIINLMDNADLRLFADAFLLNPRENKPRLADRGIGAAFEADRKGVAWDQLLETWTGPFLMAGVNTRVVRRSAALAEQAGKPYAPVFRYNEAMRFRSWWTAMMATSVLSIFGIMLYFRATRWLLMKIMPSPGQGPSEAKRDASHFSYNLATELPDGTRVRARVAGGDPGYTETSKMIAEAAIVLSRYKSSLPVSGGVVPPAYAMGDVLRTRLVDAGMTFKIVDP</sequence>
<dbReference type="AlphaFoldDB" id="A0A0L0D5Y3"/>
<dbReference type="InterPro" id="IPR036291">
    <property type="entry name" value="NAD(P)-bd_dom_sf"/>
</dbReference>